<dbReference type="InterPro" id="IPR036779">
    <property type="entry name" value="LysM_dom_sf"/>
</dbReference>
<dbReference type="InterPro" id="IPR052196">
    <property type="entry name" value="Bact_Kbp"/>
</dbReference>
<sequence length="212" mass="24386">MDFFLINDRSVFHFPVNPEEVNISRQKGYETVTMLTHGEFDFPQGEKVKEITFSSFFPKIYDASYCRYKNIPDPNEAMNRLNAMLKAERPYQFIITNTLINVPVFIIAHNTTFRGGEAGDIYFEITLRTWREPKIALRKESSPQKVNSSSLPRTNLKTKSKTYTVKTGDSLSKIAKLELGDSSKWKSIYQMNTKVIGNNPNMIRVGQKLVMP</sequence>
<evidence type="ECO:0000313" key="3">
    <source>
        <dbReference type="Proteomes" id="UP000214666"/>
    </source>
</evidence>
<dbReference type="Gene3D" id="3.10.350.10">
    <property type="entry name" value="LysM domain"/>
    <property type="match status" value="1"/>
</dbReference>
<dbReference type="EMBL" id="CP020028">
    <property type="protein sequence ID" value="ASR50001.1"/>
    <property type="molecule type" value="Genomic_DNA"/>
</dbReference>
<evidence type="ECO:0000313" key="2">
    <source>
        <dbReference type="EMBL" id="ASR50001.1"/>
    </source>
</evidence>
<dbReference type="CDD" id="cd00118">
    <property type="entry name" value="LysM"/>
    <property type="match status" value="1"/>
</dbReference>
<keyword evidence="3" id="KW-1185">Reference proteome</keyword>
<dbReference type="PANTHER" id="PTHR34700:SF4">
    <property type="entry name" value="PHAGE-LIKE ELEMENT PBSX PROTEIN XKDP"/>
    <property type="match status" value="1"/>
</dbReference>
<name>A0A222WW63_9BACL</name>
<dbReference type="AlphaFoldDB" id="A0A222WW63"/>
<dbReference type="Proteomes" id="UP000214666">
    <property type="component" value="Chromosome"/>
</dbReference>
<dbReference type="PANTHER" id="PTHR34700">
    <property type="entry name" value="POTASSIUM BINDING PROTEIN KBP"/>
    <property type="match status" value="1"/>
</dbReference>
<feature type="domain" description="LysM" evidence="1">
    <location>
        <begin position="161"/>
        <end position="211"/>
    </location>
</feature>
<proteinExistence type="predicted"/>
<dbReference type="PROSITE" id="PS51782">
    <property type="entry name" value="LYSM"/>
    <property type="match status" value="1"/>
</dbReference>
<reference evidence="2 3" key="1">
    <citation type="submission" date="2017-03" db="EMBL/GenBank/DDBJ databases">
        <title>Complete genome sequence of Paenibacillus Kribbensis producing bioflocculants.</title>
        <authorList>
            <person name="Lee H.-G."/>
            <person name="Oh H.-M."/>
        </authorList>
    </citation>
    <scope>NUCLEOTIDE SEQUENCE [LARGE SCALE GENOMIC DNA]</scope>
    <source>
        <strain evidence="2 3">AM49</strain>
    </source>
</reference>
<dbReference type="InterPro" id="IPR018392">
    <property type="entry name" value="LysM"/>
</dbReference>
<organism evidence="2 3">
    <name type="scientific">Paenibacillus kribbensis</name>
    <dbReference type="NCBI Taxonomy" id="172713"/>
    <lineage>
        <taxon>Bacteria</taxon>
        <taxon>Bacillati</taxon>
        <taxon>Bacillota</taxon>
        <taxon>Bacilli</taxon>
        <taxon>Bacillales</taxon>
        <taxon>Paenibacillaceae</taxon>
        <taxon>Paenibacillus</taxon>
    </lineage>
</organism>
<dbReference type="Pfam" id="PF01476">
    <property type="entry name" value="LysM"/>
    <property type="match status" value="1"/>
</dbReference>
<dbReference type="RefSeq" id="WP_167383809.1">
    <property type="nucleotide sequence ID" value="NZ_CP020028.1"/>
</dbReference>
<gene>
    <name evidence="2" type="ORF">B4V02_19445</name>
</gene>
<evidence type="ECO:0000259" key="1">
    <source>
        <dbReference type="PROSITE" id="PS51782"/>
    </source>
</evidence>
<accession>A0A222WW63</accession>
<dbReference type="SUPFAM" id="SSF54106">
    <property type="entry name" value="LysM domain"/>
    <property type="match status" value="1"/>
</dbReference>
<dbReference type="KEGG" id="pkb:B4V02_19445"/>
<dbReference type="SMART" id="SM00257">
    <property type="entry name" value="LysM"/>
    <property type="match status" value="1"/>
</dbReference>
<protein>
    <submittedName>
        <fullName evidence="2">Terminase</fullName>
    </submittedName>
</protein>